<dbReference type="Proteomes" id="UP000230046">
    <property type="component" value="Unassembled WGS sequence"/>
</dbReference>
<organism evidence="1 2">
    <name type="scientific">Prevotella intermedia</name>
    <dbReference type="NCBI Taxonomy" id="28131"/>
    <lineage>
        <taxon>Bacteria</taxon>
        <taxon>Pseudomonadati</taxon>
        <taxon>Bacteroidota</taxon>
        <taxon>Bacteroidia</taxon>
        <taxon>Bacteroidales</taxon>
        <taxon>Prevotellaceae</taxon>
        <taxon>Prevotella</taxon>
    </lineage>
</organism>
<name>A0A2G8I8E9_PREIN</name>
<protein>
    <submittedName>
        <fullName evidence="1">Uncharacterized protein</fullName>
    </submittedName>
</protein>
<dbReference type="AlphaFoldDB" id="A0A2G8I8E9"/>
<dbReference type="EMBL" id="PEKN01000002">
    <property type="protein sequence ID" value="PIK19783.1"/>
    <property type="molecule type" value="Genomic_DNA"/>
</dbReference>
<dbReference type="RefSeq" id="WP_099837053.1">
    <property type="nucleotide sequence ID" value="NZ_PEKN01000002.1"/>
</dbReference>
<proteinExistence type="predicted"/>
<sequence length="188" mass="22206">MEVKFNAGDSARIPKGCKATIKDGVVIFEKEESKEQEFKRGDVIVSTMNEILIVDVHSFEKHILRSFVNIKEDGTLFNSSYSSWNERHTWRLASEEEKQKLFDKMKEQGLRWNAGEKCVEKIRWRAGHKCRYFYIDSCIRIGSSADFRYTEDEERWEVGNYFQTKEEAEEVVKILRESLCKFHAEKTE</sequence>
<comment type="caution">
    <text evidence="1">The sequence shown here is derived from an EMBL/GenBank/DDBJ whole genome shotgun (WGS) entry which is preliminary data.</text>
</comment>
<gene>
    <name evidence="1" type="ORF">CTI18_13030</name>
</gene>
<reference evidence="1 2" key="1">
    <citation type="submission" date="2017-11" db="EMBL/GenBank/DDBJ databases">
        <title>Genome sequencing of Prevotella intermedia KCOM 1653.</title>
        <authorList>
            <person name="Kook J.-K."/>
            <person name="Park S.-N."/>
            <person name="Lim Y.K."/>
        </authorList>
    </citation>
    <scope>NUCLEOTIDE SEQUENCE [LARGE SCALE GENOMIC DNA]</scope>
    <source>
        <strain evidence="1 2">KCOM 1653</strain>
    </source>
</reference>
<accession>A0A2G8I8E9</accession>
<evidence type="ECO:0000313" key="2">
    <source>
        <dbReference type="Proteomes" id="UP000230046"/>
    </source>
</evidence>
<evidence type="ECO:0000313" key="1">
    <source>
        <dbReference type="EMBL" id="PIK19783.1"/>
    </source>
</evidence>